<dbReference type="InterPro" id="IPR008922">
    <property type="entry name" value="Di-copper_centre_dom_sf"/>
</dbReference>
<gene>
    <name evidence="2" type="ORF">PNAL_LOCUS6850</name>
</gene>
<name>A0A9W4HW57_PENNA</name>
<proteinExistence type="predicted"/>
<dbReference type="InterPro" id="IPR002227">
    <property type="entry name" value="Tyrosinase_Cu-bd"/>
</dbReference>
<dbReference type="SUPFAM" id="SSF48056">
    <property type="entry name" value="Di-copper centre-containing domain"/>
    <property type="match status" value="1"/>
</dbReference>
<evidence type="ECO:0000259" key="1">
    <source>
        <dbReference type="Pfam" id="PF00264"/>
    </source>
</evidence>
<sequence length="97" mass="11691">MSFSLQHLTCIRPVIFPIWHRPYVLLFEQILYDIMVKEVIPQFPEAHQASWREQAESWRLPLWDRARNGHVPDLAKYPTIQQQRHQAFHQPRYSASL</sequence>
<dbReference type="Gene3D" id="1.10.1280.10">
    <property type="entry name" value="Di-copper center containing domain from catechol oxidase"/>
    <property type="match status" value="1"/>
</dbReference>
<reference evidence="2" key="1">
    <citation type="submission" date="2021-07" db="EMBL/GenBank/DDBJ databases">
        <authorList>
            <person name="Branca A.L. A."/>
        </authorList>
    </citation>
    <scope>NUCLEOTIDE SEQUENCE</scope>
</reference>
<accession>A0A9W4HW57</accession>
<dbReference type="GO" id="GO:0016491">
    <property type="term" value="F:oxidoreductase activity"/>
    <property type="evidence" value="ECO:0007669"/>
    <property type="project" value="InterPro"/>
</dbReference>
<dbReference type="EMBL" id="CAJVNV010000374">
    <property type="protein sequence ID" value="CAG8178409.1"/>
    <property type="molecule type" value="Genomic_DNA"/>
</dbReference>
<comment type="caution">
    <text evidence="2">The sequence shown here is derived from an EMBL/GenBank/DDBJ whole genome shotgun (WGS) entry which is preliminary data.</text>
</comment>
<dbReference type="AlphaFoldDB" id="A0A9W4HW57"/>
<evidence type="ECO:0000313" key="3">
    <source>
        <dbReference type="Proteomes" id="UP001153461"/>
    </source>
</evidence>
<organism evidence="2 3">
    <name type="scientific">Penicillium nalgiovense</name>
    <dbReference type="NCBI Taxonomy" id="60175"/>
    <lineage>
        <taxon>Eukaryota</taxon>
        <taxon>Fungi</taxon>
        <taxon>Dikarya</taxon>
        <taxon>Ascomycota</taxon>
        <taxon>Pezizomycotina</taxon>
        <taxon>Eurotiomycetes</taxon>
        <taxon>Eurotiomycetidae</taxon>
        <taxon>Eurotiales</taxon>
        <taxon>Aspergillaceae</taxon>
        <taxon>Penicillium</taxon>
    </lineage>
</organism>
<dbReference type="Proteomes" id="UP001153461">
    <property type="component" value="Unassembled WGS sequence"/>
</dbReference>
<dbReference type="Pfam" id="PF00264">
    <property type="entry name" value="Tyrosinase"/>
    <property type="match status" value="1"/>
</dbReference>
<feature type="domain" description="Tyrosinase copper-binding" evidence="1">
    <location>
        <begin position="14"/>
        <end position="76"/>
    </location>
</feature>
<protein>
    <recommendedName>
        <fullName evidence="1">Tyrosinase copper-binding domain-containing protein</fullName>
    </recommendedName>
</protein>
<evidence type="ECO:0000313" key="2">
    <source>
        <dbReference type="EMBL" id="CAG8178409.1"/>
    </source>
</evidence>